<dbReference type="Proteomes" id="UP000198619">
    <property type="component" value="Unassembled WGS sequence"/>
</dbReference>
<gene>
    <name evidence="1" type="ORF">SAMN04488528_100347</name>
</gene>
<evidence type="ECO:0008006" key="3">
    <source>
        <dbReference type="Google" id="ProtNLM"/>
    </source>
</evidence>
<evidence type="ECO:0000313" key="2">
    <source>
        <dbReference type="Proteomes" id="UP000198619"/>
    </source>
</evidence>
<organism evidence="1 2">
    <name type="scientific">Clostridium frigidicarnis</name>
    <dbReference type="NCBI Taxonomy" id="84698"/>
    <lineage>
        <taxon>Bacteria</taxon>
        <taxon>Bacillati</taxon>
        <taxon>Bacillota</taxon>
        <taxon>Clostridia</taxon>
        <taxon>Eubacteriales</taxon>
        <taxon>Clostridiaceae</taxon>
        <taxon>Clostridium</taxon>
    </lineage>
</organism>
<protein>
    <recommendedName>
        <fullName evidence="3">DNA and RNA helicase</fullName>
    </recommendedName>
</protein>
<dbReference type="AlphaFoldDB" id="A0A1I0VUM7"/>
<reference evidence="1 2" key="1">
    <citation type="submission" date="2016-10" db="EMBL/GenBank/DDBJ databases">
        <authorList>
            <person name="de Groot N.N."/>
        </authorList>
    </citation>
    <scope>NUCLEOTIDE SEQUENCE [LARGE SCALE GENOMIC DNA]</scope>
    <source>
        <strain evidence="1 2">DSM 12271</strain>
    </source>
</reference>
<keyword evidence="2" id="KW-1185">Reference proteome</keyword>
<proteinExistence type="predicted"/>
<dbReference type="RefSeq" id="WP_090038561.1">
    <property type="nucleotide sequence ID" value="NZ_FOKI01000003.1"/>
</dbReference>
<accession>A0A1I0VUM7</accession>
<dbReference type="EMBL" id="FOKI01000003">
    <property type="protein sequence ID" value="SFA80119.1"/>
    <property type="molecule type" value="Genomic_DNA"/>
</dbReference>
<evidence type="ECO:0000313" key="1">
    <source>
        <dbReference type="EMBL" id="SFA80119.1"/>
    </source>
</evidence>
<sequence>MFSNTYPLFKPGRILKIQMLEALRDFPKEFIDINLEKYSNGILSGCDIEINDDYMIVTKGVIKYQNTIYVLKENYTIPYESNNNTQILKIRFLGETINKDFIKYDTEIFLDDNLDVNRDEMELCRFKLKRGARLRANYVDFRDMSTEYDTVNIINCPFSAHEVSSLSPKILKNFGKEVFKYNPTNPLDISFAMICLQSKDVIESDLLKGYIESRLKISFREFSNDYIYNQLLNILEELMEGNNDCEKQNRSRYKRILVD</sequence>
<name>A0A1I0VUM7_9CLOT</name>
<dbReference type="OrthoDB" id="1664853at2"/>
<dbReference type="STRING" id="84698.SAMN04488528_100347"/>